<evidence type="ECO:0000256" key="4">
    <source>
        <dbReference type="ARBA" id="ARBA00023125"/>
    </source>
</evidence>
<dbReference type="Pfam" id="PF04542">
    <property type="entry name" value="Sigma70_r2"/>
    <property type="match status" value="1"/>
</dbReference>
<evidence type="ECO:0000256" key="2">
    <source>
        <dbReference type="ARBA" id="ARBA00023015"/>
    </source>
</evidence>
<dbReference type="RefSeq" id="WP_270108450.1">
    <property type="nucleotide sequence ID" value="NZ_JAPZVP010000002.1"/>
</dbReference>
<keyword evidence="3" id="KW-0731">Sigma factor</keyword>
<evidence type="ECO:0000256" key="3">
    <source>
        <dbReference type="ARBA" id="ARBA00023082"/>
    </source>
</evidence>
<evidence type="ECO:0000256" key="5">
    <source>
        <dbReference type="ARBA" id="ARBA00023163"/>
    </source>
</evidence>
<evidence type="ECO:0000259" key="6">
    <source>
        <dbReference type="Pfam" id="PF04542"/>
    </source>
</evidence>
<evidence type="ECO:0000313" key="9">
    <source>
        <dbReference type="Proteomes" id="UP001146067"/>
    </source>
</evidence>
<comment type="similarity">
    <text evidence="1">Belongs to the sigma-70 factor family. ECF subfamily.</text>
</comment>
<keyword evidence="4" id="KW-0238">DNA-binding</keyword>
<evidence type="ECO:0000259" key="7">
    <source>
        <dbReference type="Pfam" id="PF08281"/>
    </source>
</evidence>
<sequence>MTPQQEREFREYVQARRSGLLRTAYLMCGDWHRSEDAVQSSMIKLYAAWSRTNLETADAYTRRIVTNTLIDESRRGWFRRERSYSELPDGIADGTGPEERLAAVSALAKLPPRQRATLVLRYWEDLPVDETARIMRCSVGTVKSQTARGLQTLRDLYEKSNLAGQGAES</sequence>
<proteinExistence type="inferred from homology"/>
<dbReference type="PANTHER" id="PTHR43133:SF50">
    <property type="entry name" value="ECF RNA POLYMERASE SIGMA FACTOR SIGM"/>
    <property type="match status" value="1"/>
</dbReference>
<dbReference type="SUPFAM" id="SSF88659">
    <property type="entry name" value="Sigma3 and sigma4 domains of RNA polymerase sigma factors"/>
    <property type="match status" value="1"/>
</dbReference>
<dbReference type="InterPro" id="IPR014325">
    <property type="entry name" value="RNA_pol_sigma-E_actinobac"/>
</dbReference>
<keyword evidence="5" id="KW-0804">Transcription</keyword>
<name>A0A9X3P5W0_9ACTN</name>
<dbReference type="NCBIfam" id="TIGR02937">
    <property type="entry name" value="sigma70-ECF"/>
    <property type="match status" value="1"/>
</dbReference>
<dbReference type="GO" id="GO:0016987">
    <property type="term" value="F:sigma factor activity"/>
    <property type="evidence" value="ECO:0007669"/>
    <property type="project" value="UniProtKB-KW"/>
</dbReference>
<keyword evidence="2" id="KW-0805">Transcription regulation</keyword>
<dbReference type="InterPro" id="IPR014284">
    <property type="entry name" value="RNA_pol_sigma-70_dom"/>
</dbReference>
<evidence type="ECO:0000256" key="1">
    <source>
        <dbReference type="ARBA" id="ARBA00010641"/>
    </source>
</evidence>
<dbReference type="GO" id="GO:0003677">
    <property type="term" value="F:DNA binding"/>
    <property type="evidence" value="ECO:0007669"/>
    <property type="project" value="UniProtKB-KW"/>
</dbReference>
<dbReference type="InterPro" id="IPR013324">
    <property type="entry name" value="RNA_pol_sigma_r3/r4-like"/>
</dbReference>
<dbReference type="InterPro" id="IPR039425">
    <property type="entry name" value="RNA_pol_sigma-70-like"/>
</dbReference>
<dbReference type="PANTHER" id="PTHR43133">
    <property type="entry name" value="RNA POLYMERASE ECF-TYPE SIGMA FACTO"/>
    <property type="match status" value="1"/>
</dbReference>
<keyword evidence="9" id="KW-1185">Reference proteome</keyword>
<dbReference type="Gene3D" id="1.10.10.10">
    <property type="entry name" value="Winged helix-like DNA-binding domain superfamily/Winged helix DNA-binding domain"/>
    <property type="match status" value="1"/>
</dbReference>
<dbReference type="SUPFAM" id="SSF88946">
    <property type="entry name" value="Sigma2 domain of RNA polymerase sigma factors"/>
    <property type="match status" value="1"/>
</dbReference>
<reference evidence="8" key="1">
    <citation type="submission" date="2022-12" db="EMBL/GenBank/DDBJ databases">
        <title>Gycomyces niveus sp.nov.,a novel actinomycete isolated from soil in Shouguan.</title>
        <authorList>
            <person name="Yang X."/>
        </authorList>
    </citation>
    <scope>NUCLEOTIDE SEQUENCE</scope>
    <source>
        <strain evidence="8">NEAU-A15</strain>
    </source>
</reference>
<dbReference type="GO" id="GO:0006352">
    <property type="term" value="P:DNA-templated transcription initiation"/>
    <property type="evidence" value="ECO:0007669"/>
    <property type="project" value="InterPro"/>
</dbReference>
<dbReference type="InterPro" id="IPR013249">
    <property type="entry name" value="RNA_pol_sigma70_r4_t2"/>
</dbReference>
<dbReference type="InterPro" id="IPR007627">
    <property type="entry name" value="RNA_pol_sigma70_r2"/>
</dbReference>
<dbReference type="InterPro" id="IPR036388">
    <property type="entry name" value="WH-like_DNA-bd_sf"/>
</dbReference>
<dbReference type="InterPro" id="IPR013325">
    <property type="entry name" value="RNA_pol_sigma_r2"/>
</dbReference>
<dbReference type="NCBIfam" id="TIGR02983">
    <property type="entry name" value="SigE-fam_strep"/>
    <property type="match status" value="1"/>
</dbReference>
<feature type="domain" description="RNA polymerase sigma-70 region 2" evidence="6">
    <location>
        <begin position="14"/>
        <end position="77"/>
    </location>
</feature>
<dbReference type="Proteomes" id="UP001146067">
    <property type="component" value="Unassembled WGS sequence"/>
</dbReference>
<dbReference type="EMBL" id="JAPZVP010000002">
    <property type="protein sequence ID" value="MDA1358644.1"/>
    <property type="molecule type" value="Genomic_DNA"/>
</dbReference>
<evidence type="ECO:0000313" key="8">
    <source>
        <dbReference type="EMBL" id="MDA1358644.1"/>
    </source>
</evidence>
<dbReference type="CDD" id="cd06171">
    <property type="entry name" value="Sigma70_r4"/>
    <property type="match status" value="1"/>
</dbReference>
<comment type="caution">
    <text evidence="8">The sequence shown here is derived from an EMBL/GenBank/DDBJ whole genome shotgun (WGS) entry which is preliminary data.</text>
</comment>
<accession>A0A9X3P5W0</accession>
<dbReference type="Pfam" id="PF08281">
    <property type="entry name" value="Sigma70_r4_2"/>
    <property type="match status" value="1"/>
</dbReference>
<feature type="domain" description="RNA polymerase sigma factor 70 region 4 type 2" evidence="7">
    <location>
        <begin position="103"/>
        <end position="153"/>
    </location>
</feature>
<gene>
    <name evidence="8" type="ORF">O1R50_03365</name>
</gene>
<protein>
    <submittedName>
        <fullName evidence="8">SigE family RNA polymerase sigma factor</fullName>
    </submittedName>
</protein>
<dbReference type="AlphaFoldDB" id="A0A9X3P5W0"/>
<organism evidence="8 9">
    <name type="scientific">Glycomyces luteolus</name>
    <dbReference type="NCBI Taxonomy" id="2670330"/>
    <lineage>
        <taxon>Bacteria</taxon>
        <taxon>Bacillati</taxon>
        <taxon>Actinomycetota</taxon>
        <taxon>Actinomycetes</taxon>
        <taxon>Glycomycetales</taxon>
        <taxon>Glycomycetaceae</taxon>
        <taxon>Glycomyces</taxon>
    </lineage>
</organism>
<dbReference type="Gene3D" id="1.10.1740.10">
    <property type="match status" value="1"/>
</dbReference>